<dbReference type="OrthoDB" id="3078566at2"/>
<keyword evidence="2" id="KW-1185">Reference proteome</keyword>
<gene>
    <name evidence="1" type="ORF">NIES30_21990</name>
</gene>
<accession>A0A1U7IZU1</accession>
<dbReference type="AlphaFoldDB" id="A0A1U7IZU1"/>
<dbReference type="RefSeq" id="WP_073610601.1">
    <property type="nucleotide sequence ID" value="NZ_MRCG01000021.1"/>
</dbReference>
<evidence type="ECO:0008006" key="3">
    <source>
        <dbReference type="Google" id="ProtNLM"/>
    </source>
</evidence>
<name>A0A1U7IZU1_9CYAN</name>
<sequence>MQLNLLVLPEGLDRTLTDALTLCAQQSDPIDLTYLDDRIQAHLQRARFAAQTNPMVNVALVEAIAATYTHLLSRWSTLTDLATPWLKGAMLYFVETDDDDPDFDSPIGFEDDVEVLNACLRMAGLEELCLSPEDFD</sequence>
<reference evidence="1 2" key="1">
    <citation type="submission" date="2016-11" db="EMBL/GenBank/DDBJ databases">
        <title>Draft Genome Sequences of Nine Cyanobacterial Strains from Diverse Habitats.</title>
        <authorList>
            <person name="Zhu T."/>
            <person name="Hou S."/>
            <person name="Lu X."/>
            <person name="Hess W.R."/>
        </authorList>
    </citation>
    <scope>NUCLEOTIDE SEQUENCE [LARGE SCALE GENOMIC DNA]</scope>
    <source>
        <strain evidence="1 2">NIES-30</strain>
    </source>
</reference>
<evidence type="ECO:0000313" key="2">
    <source>
        <dbReference type="Proteomes" id="UP000185557"/>
    </source>
</evidence>
<organism evidence="1 2">
    <name type="scientific">Phormidium tenue NIES-30</name>
    <dbReference type="NCBI Taxonomy" id="549789"/>
    <lineage>
        <taxon>Bacteria</taxon>
        <taxon>Bacillati</taxon>
        <taxon>Cyanobacteriota</taxon>
        <taxon>Cyanophyceae</taxon>
        <taxon>Oscillatoriophycideae</taxon>
        <taxon>Oscillatoriales</taxon>
        <taxon>Oscillatoriaceae</taxon>
        <taxon>Phormidium</taxon>
    </lineage>
</organism>
<evidence type="ECO:0000313" key="1">
    <source>
        <dbReference type="EMBL" id="OKH44685.1"/>
    </source>
</evidence>
<dbReference type="EMBL" id="MRCG01000021">
    <property type="protein sequence ID" value="OKH44685.1"/>
    <property type="molecule type" value="Genomic_DNA"/>
</dbReference>
<dbReference type="STRING" id="549789.NIES30_21990"/>
<dbReference type="Proteomes" id="UP000185557">
    <property type="component" value="Unassembled WGS sequence"/>
</dbReference>
<comment type="caution">
    <text evidence="1">The sequence shown here is derived from an EMBL/GenBank/DDBJ whole genome shotgun (WGS) entry which is preliminary data.</text>
</comment>
<proteinExistence type="predicted"/>
<protein>
    <recommendedName>
        <fullName evidence="3">DUF1232 domain-containing protein</fullName>
    </recommendedName>
</protein>